<feature type="binding site" evidence="3">
    <location>
        <begin position="243"/>
        <end position="244"/>
    </location>
    <ligand>
        <name>ATP</name>
        <dbReference type="ChEBI" id="CHEBI:30616"/>
    </ligand>
</feature>
<dbReference type="GO" id="GO:0005524">
    <property type="term" value="F:ATP binding"/>
    <property type="evidence" value="ECO:0007669"/>
    <property type="project" value="UniProtKB-KW"/>
</dbReference>
<feature type="domain" description="Fido" evidence="4">
    <location>
        <begin position="115"/>
        <end position="265"/>
    </location>
</feature>
<dbReference type="InterPro" id="IPR040198">
    <property type="entry name" value="Fido_containing"/>
</dbReference>
<evidence type="ECO:0000313" key="6">
    <source>
        <dbReference type="Proteomes" id="UP000048984"/>
    </source>
</evidence>
<evidence type="ECO:0000256" key="1">
    <source>
        <dbReference type="PIRSR" id="PIRSR038925-1"/>
    </source>
</evidence>
<dbReference type="EMBL" id="LJYW01000001">
    <property type="protein sequence ID" value="KPL53944.1"/>
    <property type="molecule type" value="Genomic_DNA"/>
</dbReference>
<dbReference type="InterPro" id="IPR026287">
    <property type="entry name" value="SoFic-like"/>
</dbReference>
<dbReference type="Pfam" id="PF13784">
    <property type="entry name" value="Fic_N"/>
    <property type="match status" value="1"/>
</dbReference>
<keyword evidence="6" id="KW-1185">Reference proteome</keyword>
<feature type="active site" evidence="2">
    <location>
        <position position="201"/>
    </location>
</feature>
<feature type="binding site" evidence="3">
    <location>
        <begin position="205"/>
        <end position="212"/>
    </location>
    <ligand>
        <name>ATP</name>
        <dbReference type="ChEBI" id="CHEBI:30616"/>
    </ligand>
</feature>
<evidence type="ECO:0000259" key="4">
    <source>
        <dbReference type="PROSITE" id="PS51459"/>
    </source>
</evidence>
<dbReference type="STRING" id="665126.ABB55_18455"/>
<accession>A0A0P6VRW6</accession>
<proteinExistence type="predicted"/>
<dbReference type="Proteomes" id="UP000048984">
    <property type="component" value="Unassembled WGS sequence"/>
</dbReference>
<dbReference type="InterPro" id="IPR003812">
    <property type="entry name" value="Fido"/>
</dbReference>
<dbReference type="PROSITE" id="PS51459">
    <property type="entry name" value="FIDO"/>
    <property type="match status" value="1"/>
</dbReference>
<name>A0A0P6VRW6_9HYPH</name>
<dbReference type="Gene3D" id="1.10.3290.10">
    <property type="entry name" value="Fido-like domain"/>
    <property type="match status" value="1"/>
</dbReference>
<dbReference type="RefSeq" id="WP_054360109.1">
    <property type="nucleotide sequence ID" value="NZ_LJYW01000001.1"/>
</dbReference>
<dbReference type="SUPFAM" id="SSF140931">
    <property type="entry name" value="Fic-like"/>
    <property type="match status" value="1"/>
</dbReference>
<dbReference type="PANTHER" id="PTHR13504:SF38">
    <property type="entry name" value="FIDO DOMAIN-CONTAINING PROTEIN"/>
    <property type="match status" value="1"/>
</dbReference>
<evidence type="ECO:0000313" key="5">
    <source>
        <dbReference type="EMBL" id="KPL53944.1"/>
    </source>
</evidence>
<comment type="caution">
    <text evidence="5">The sequence shown here is derived from an EMBL/GenBank/DDBJ whole genome shotgun (WGS) entry which is preliminary data.</text>
</comment>
<evidence type="ECO:0000256" key="3">
    <source>
        <dbReference type="PIRSR" id="PIRSR640198-2"/>
    </source>
</evidence>
<sequence length="372" mass="41999">MTAVAYHLGAFPPTTLDWPALLPLIGPANAAIARYAGLLEGIPSPNVLLSPMTVQEAVLSSRIEGTQATMGEVLELEAEGGPVDESTPKKADIREVLNYRAALNEATRLLETLPLSQRLLRETHRVLMQGVRGRTKDPGEYRRIPNWIGPAGCTRETARFVPVSADRLPEAMDAWERYLHADAPDILIQLAIAHAEFEAIHPFLDGNGRLGRLIVPLFLYSRNLLTRPNFYLSEYLESHRDEYYDRLLAISRDGDWTGWCAFFLRALIEQAQTNQTRVQAILELYHRRKDWIAAETHSQYAVRALDWFFRRPIFKSGDFRASAEIPAPTATRILRVCRDSGMLRELRPGSGRRAAILCFPELLNIAEDRIAF</sequence>
<feature type="binding site" evidence="1">
    <location>
        <position position="64"/>
    </location>
    <ligand>
        <name>ATP</name>
        <dbReference type="ChEBI" id="CHEBI:30616"/>
    </ligand>
</feature>
<feature type="binding site" evidence="1">
    <location>
        <position position="201"/>
    </location>
    <ligand>
        <name>ATP</name>
        <dbReference type="ChEBI" id="CHEBI:30616"/>
    </ligand>
</feature>
<reference evidence="5 6" key="2">
    <citation type="submission" date="2015-10" db="EMBL/GenBank/DDBJ databases">
        <title>Draft Genome Sequence of Prosthecomicrobium hirschii ATCC 27832.</title>
        <authorList>
            <person name="Daniel J."/>
            <person name="Givan S.A."/>
            <person name="Brun Y.V."/>
            <person name="Brown P.J."/>
        </authorList>
    </citation>
    <scope>NUCLEOTIDE SEQUENCE [LARGE SCALE GENOMIC DNA]</scope>
    <source>
        <strain evidence="5 6">16</strain>
    </source>
</reference>
<dbReference type="InterPro" id="IPR036597">
    <property type="entry name" value="Fido-like_dom_sf"/>
</dbReference>
<dbReference type="PIRSF" id="PIRSF038925">
    <property type="entry name" value="AMP-prot_trans"/>
    <property type="match status" value="1"/>
</dbReference>
<dbReference type="InterPro" id="IPR025758">
    <property type="entry name" value="Fic/DOC_N"/>
</dbReference>
<organism evidence="5 6">
    <name type="scientific">Prosthecodimorpha hirschii</name>
    <dbReference type="NCBI Taxonomy" id="665126"/>
    <lineage>
        <taxon>Bacteria</taxon>
        <taxon>Pseudomonadati</taxon>
        <taxon>Pseudomonadota</taxon>
        <taxon>Alphaproteobacteria</taxon>
        <taxon>Hyphomicrobiales</taxon>
        <taxon>Ancalomicrobiaceae</taxon>
        <taxon>Prosthecodimorpha</taxon>
    </lineage>
</organism>
<feature type="binding site" evidence="1">
    <location>
        <begin position="206"/>
        <end position="212"/>
    </location>
    <ligand>
        <name>ATP</name>
        <dbReference type="ChEBI" id="CHEBI:30616"/>
    </ligand>
</feature>
<dbReference type="PANTHER" id="PTHR13504">
    <property type="entry name" value="FIDO DOMAIN-CONTAINING PROTEIN DDB_G0283145"/>
    <property type="match status" value="1"/>
</dbReference>
<keyword evidence="1" id="KW-0547">Nucleotide-binding</keyword>
<gene>
    <name evidence="5" type="ORF">ABB55_18455</name>
</gene>
<feature type="binding site" evidence="1">
    <location>
        <position position="243"/>
    </location>
    <ligand>
        <name>ATP</name>
        <dbReference type="ChEBI" id="CHEBI:30616"/>
    </ligand>
</feature>
<dbReference type="AlphaFoldDB" id="A0A0P6VRW6"/>
<reference evidence="5 6" key="1">
    <citation type="submission" date="2015-09" db="EMBL/GenBank/DDBJ databases">
        <authorList>
            <person name="Jackson K.R."/>
            <person name="Lunt B.L."/>
            <person name="Fisher J.N.B."/>
            <person name="Gardner A.V."/>
            <person name="Bailey M.E."/>
            <person name="Deus L.M."/>
            <person name="Earl A.S."/>
            <person name="Gibby P.D."/>
            <person name="Hartmann K.A."/>
            <person name="Liu J.E."/>
            <person name="Manci A.M."/>
            <person name="Nielsen D.A."/>
            <person name="Solomon M.B."/>
            <person name="Breakwell D.P."/>
            <person name="Burnett S.H."/>
            <person name="Grose J.H."/>
        </authorList>
    </citation>
    <scope>NUCLEOTIDE SEQUENCE [LARGE SCALE GENOMIC DNA]</scope>
    <source>
        <strain evidence="5 6">16</strain>
    </source>
</reference>
<protein>
    <submittedName>
        <fullName evidence="5">Cell filamentation protein Fic</fullName>
    </submittedName>
</protein>
<evidence type="ECO:0000256" key="2">
    <source>
        <dbReference type="PIRSR" id="PIRSR640198-1"/>
    </source>
</evidence>
<dbReference type="Pfam" id="PF02661">
    <property type="entry name" value="Fic"/>
    <property type="match status" value="1"/>
</dbReference>
<keyword evidence="1" id="KW-0067">ATP-binding</keyword>